<dbReference type="InterPro" id="IPR016181">
    <property type="entry name" value="Acyl_CoA_acyltransferase"/>
</dbReference>
<gene>
    <name evidence="2" type="ORF">SAMN05192543_104191</name>
</gene>
<dbReference type="InterPro" id="IPR000182">
    <property type="entry name" value="GNAT_dom"/>
</dbReference>
<dbReference type="SUPFAM" id="SSF55729">
    <property type="entry name" value="Acyl-CoA N-acyltransferases (Nat)"/>
    <property type="match status" value="1"/>
</dbReference>
<dbReference type="CDD" id="cd04301">
    <property type="entry name" value="NAT_SF"/>
    <property type="match status" value="1"/>
</dbReference>
<dbReference type="Pfam" id="PF13302">
    <property type="entry name" value="Acetyltransf_3"/>
    <property type="match status" value="1"/>
</dbReference>
<reference evidence="2 3" key="1">
    <citation type="submission" date="2016-10" db="EMBL/GenBank/DDBJ databases">
        <authorList>
            <person name="de Groot N.N."/>
        </authorList>
    </citation>
    <scope>NUCLEOTIDE SEQUENCE [LARGE SCALE GENOMIC DNA]</scope>
    <source>
        <strain evidence="2 3">LMG 23650</strain>
    </source>
</reference>
<dbReference type="PANTHER" id="PTHR43792">
    <property type="entry name" value="GNAT FAMILY, PUTATIVE (AFU_ORTHOLOGUE AFUA_3G00765)-RELATED-RELATED"/>
    <property type="match status" value="1"/>
</dbReference>
<protein>
    <submittedName>
        <fullName evidence="2">Protein N-acetyltransferase, RimJ/RimL family</fullName>
    </submittedName>
</protein>
<accession>A0A1I3L0W0</accession>
<organism evidence="2 3">
    <name type="scientific">Paraburkholderia megapolitana</name>
    <dbReference type="NCBI Taxonomy" id="420953"/>
    <lineage>
        <taxon>Bacteria</taxon>
        <taxon>Pseudomonadati</taxon>
        <taxon>Pseudomonadota</taxon>
        <taxon>Betaproteobacteria</taxon>
        <taxon>Burkholderiales</taxon>
        <taxon>Burkholderiaceae</taxon>
        <taxon>Paraburkholderia</taxon>
    </lineage>
</organism>
<evidence type="ECO:0000313" key="2">
    <source>
        <dbReference type="EMBL" id="SFI78035.1"/>
    </source>
</evidence>
<proteinExistence type="predicted"/>
<dbReference type="InterPro" id="IPR051531">
    <property type="entry name" value="N-acetyltransferase"/>
</dbReference>
<dbReference type="STRING" id="420953.SAMN05192543_104191"/>
<dbReference type="GO" id="GO:0016747">
    <property type="term" value="F:acyltransferase activity, transferring groups other than amino-acyl groups"/>
    <property type="evidence" value="ECO:0007669"/>
    <property type="project" value="InterPro"/>
</dbReference>
<dbReference type="OrthoDB" id="9801656at2"/>
<dbReference type="PROSITE" id="PS51186">
    <property type="entry name" value="GNAT"/>
    <property type="match status" value="1"/>
</dbReference>
<keyword evidence="2" id="KW-0808">Transferase</keyword>
<keyword evidence="3" id="KW-1185">Reference proteome</keyword>
<dbReference type="Gene3D" id="3.40.630.30">
    <property type="match status" value="1"/>
</dbReference>
<dbReference type="AlphaFoldDB" id="A0A1I3L0W0"/>
<name>A0A1I3L0W0_9BURK</name>
<sequence length="177" mass="19871">MSSALHLETDRLIMRPHVRDDLDDCLAMWSDPTVTRFIGGKPSTREEMWARLLRYIGHWTLLGYGFWVVREKASGRFVGEVGFADFKRDLEPPLGDYPEMGWALAPSMHGKGYGTEAVQAALRWADVHWPAADTVCVIAPENIASLRVASRCGFVEHSRAMYKDAPTIVLHRAAESV</sequence>
<dbReference type="PANTHER" id="PTHR43792:SF16">
    <property type="entry name" value="N-ACETYLTRANSFERASE DOMAIN-CONTAINING PROTEIN"/>
    <property type="match status" value="1"/>
</dbReference>
<dbReference type="RefSeq" id="WP_091011858.1">
    <property type="nucleotide sequence ID" value="NZ_CP041743.1"/>
</dbReference>
<evidence type="ECO:0000313" key="3">
    <source>
        <dbReference type="Proteomes" id="UP000199548"/>
    </source>
</evidence>
<feature type="domain" description="N-acetyltransferase" evidence="1">
    <location>
        <begin position="12"/>
        <end position="175"/>
    </location>
</feature>
<dbReference type="Proteomes" id="UP000199548">
    <property type="component" value="Unassembled WGS sequence"/>
</dbReference>
<evidence type="ECO:0000259" key="1">
    <source>
        <dbReference type="PROSITE" id="PS51186"/>
    </source>
</evidence>
<dbReference type="EMBL" id="FOQU01000004">
    <property type="protein sequence ID" value="SFI78035.1"/>
    <property type="molecule type" value="Genomic_DNA"/>
</dbReference>